<evidence type="ECO:0000313" key="2">
    <source>
        <dbReference type="EMBL" id="KAF1808601.1"/>
    </source>
</evidence>
<dbReference type="GeneID" id="54417791"/>
<dbReference type="EMBL" id="ML975181">
    <property type="protein sequence ID" value="KAF1808601.1"/>
    <property type="molecule type" value="Genomic_DNA"/>
</dbReference>
<dbReference type="AlphaFoldDB" id="A0A6G1FSD9"/>
<dbReference type="RefSeq" id="XP_033530232.1">
    <property type="nucleotide sequence ID" value="XM_033677221.1"/>
</dbReference>
<evidence type="ECO:0000313" key="3">
    <source>
        <dbReference type="Proteomes" id="UP000504638"/>
    </source>
</evidence>
<protein>
    <recommendedName>
        <fullName evidence="5">DUF1772-domain-containing protein</fullName>
    </recommendedName>
</protein>
<organism evidence="2">
    <name type="scientific">Eremomyces bilateralis CBS 781.70</name>
    <dbReference type="NCBI Taxonomy" id="1392243"/>
    <lineage>
        <taxon>Eukaryota</taxon>
        <taxon>Fungi</taxon>
        <taxon>Dikarya</taxon>
        <taxon>Ascomycota</taxon>
        <taxon>Pezizomycotina</taxon>
        <taxon>Dothideomycetes</taxon>
        <taxon>Dothideomycetes incertae sedis</taxon>
        <taxon>Eremomycetales</taxon>
        <taxon>Eremomycetaceae</taxon>
        <taxon>Eremomyces</taxon>
    </lineage>
</organism>
<evidence type="ECO:0000256" key="1">
    <source>
        <dbReference type="SAM" id="Phobius"/>
    </source>
</evidence>
<reference evidence="2 4" key="1">
    <citation type="submission" date="2020-01" db="EMBL/GenBank/DDBJ databases">
        <authorList>
            <consortium name="DOE Joint Genome Institute"/>
            <person name="Haridas S."/>
            <person name="Albert R."/>
            <person name="Binder M."/>
            <person name="Bloem J."/>
            <person name="Labutti K."/>
            <person name="Salamov A."/>
            <person name="Andreopoulos B."/>
            <person name="Baker S.E."/>
            <person name="Barry K."/>
            <person name="Bills G."/>
            <person name="Bluhm B.H."/>
            <person name="Cannon C."/>
            <person name="Castanera R."/>
            <person name="Culley D.E."/>
            <person name="Daum C."/>
            <person name="Ezra D."/>
            <person name="Gonzalez J.B."/>
            <person name="Henrissat B."/>
            <person name="Kuo A."/>
            <person name="Liang C."/>
            <person name="Lipzen A."/>
            <person name="Lutzoni F."/>
            <person name="Magnuson J."/>
            <person name="Mondo S."/>
            <person name="Nolan M."/>
            <person name="Ohm R."/>
            <person name="Pangilinan J."/>
            <person name="Park H.-J."/>
            <person name="Ramirez L."/>
            <person name="Alfaro M."/>
            <person name="Sun H."/>
            <person name="Tritt A."/>
            <person name="Yoshinaga Y."/>
            <person name="Zwiers L.-H."/>
            <person name="Turgeon B.G."/>
            <person name="Goodwin S.B."/>
            <person name="Spatafora J.W."/>
            <person name="Crous P.W."/>
            <person name="Grigoriev I.V."/>
        </authorList>
    </citation>
    <scope>NUCLEOTIDE SEQUENCE</scope>
    <source>
        <strain evidence="2 4">CBS 781.70</strain>
    </source>
</reference>
<accession>A0A6G1FSD9</accession>
<feature type="transmembrane region" description="Helical" evidence="1">
    <location>
        <begin position="54"/>
        <end position="76"/>
    </location>
</feature>
<evidence type="ECO:0008006" key="5">
    <source>
        <dbReference type="Google" id="ProtNLM"/>
    </source>
</evidence>
<dbReference type="Proteomes" id="UP000504638">
    <property type="component" value="Unplaced"/>
</dbReference>
<feature type="transmembrane region" description="Helical" evidence="1">
    <location>
        <begin position="12"/>
        <end position="33"/>
    </location>
</feature>
<sequence>MTSFPSVNLRTALLVAPLISTSCSLWFAADQHFFLQIFTRPECRERSNVLLPDYFRAFFSAGLPRVVGLLGITTWASVGSIWQARPLLESHGSLKWYMATAALAVGHLVFVPAVAPRIQGIAEGGFERGHGGGQKSNVDLLREWLRINMVRTLTTDLGAWLCCLMAVSKTLG</sequence>
<name>A0A6G1FSD9_9PEZI</name>
<keyword evidence="1" id="KW-1133">Transmembrane helix</keyword>
<proteinExistence type="predicted"/>
<keyword evidence="3" id="KW-1185">Reference proteome</keyword>
<gene>
    <name evidence="2 4" type="ORF">P152DRAFT_424484</name>
</gene>
<reference evidence="4" key="3">
    <citation type="submission" date="2025-04" db="UniProtKB">
        <authorList>
            <consortium name="RefSeq"/>
        </authorList>
    </citation>
    <scope>IDENTIFICATION</scope>
    <source>
        <strain evidence="4">CBS 781.70</strain>
    </source>
</reference>
<feature type="transmembrane region" description="Helical" evidence="1">
    <location>
        <begin position="96"/>
        <end position="115"/>
    </location>
</feature>
<dbReference type="OrthoDB" id="1523883at2759"/>
<keyword evidence="1" id="KW-0812">Transmembrane</keyword>
<keyword evidence="1" id="KW-0472">Membrane</keyword>
<reference evidence="4" key="2">
    <citation type="submission" date="2020-04" db="EMBL/GenBank/DDBJ databases">
        <authorList>
            <consortium name="NCBI Genome Project"/>
        </authorList>
    </citation>
    <scope>NUCLEOTIDE SEQUENCE</scope>
    <source>
        <strain evidence="4">CBS 781.70</strain>
    </source>
</reference>
<evidence type="ECO:0000313" key="4">
    <source>
        <dbReference type="RefSeq" id="XP_033530232.1"/>
    </source>
</evidence>